<dbReference type="OrthoDB" id="2985906at2759"/>
<evidence type="ECO:0000313" key="1">
    <source>
        <dbReference type="EMBL" id="KDR86125.1"/>
    </source>
</evidence>
<feature type="non-terminal residue" evidence="1">
    <location>
        <position position="61"/>
    </location>
</feature>
<organism evidence="1 2">
    <name type="scientific">Galerina marginata (strain CBS 339.88)</name>
    <dbReference type="NCBI Taxonomy" id="685588"/>
    <lineage>
        <taxon>Eukaryota</taxon>
        <taxon>Fungi</taxon>
        <taxon>Dikarya</taxon>
        <taxon>Basidiomycota</taxon>
        <taxon>Agaricomycotina</taxon>
        <taxon>Agaricomycetes</taxon>
        <taxon>Agaricomycetidae</taxon>
        <taxon>Agaricales</taxon>
        <taxon>Agaricineae</taxon>
        <taxon>Strophariaceae</taxon>
        <taxon>Galerina</taxon>
    </lineage>
</organism>
<dbReference type="Proteomes" id="UP000027222">
    <property type="component" value="Unassembled WGS sequence"/>
</dbReference>
<keyword evidence="2" id="KW-1185">Reference proteome</keyword>
<proteinExistence type="predicted"/>
<dbReference type="AlphaFoldDB" id="A0A067TSC8"/>
<gene>
    <name evidence="1" type="ORF">GALMADRAFT_42348</name>
</gene>
<reference evidence="2" key="1">
    <citation type="journal article" date="2014" name="Proc. Natl. Acad. Sci. U.S.A.">
        <title>Extensive sampling of basidiomycete genomes demonstrates inadequacy of the white-rot/brown-rot paradigm for wood decay fungi.</title>
        <authorList>
            <person name="Riley R."/>
            <person name="Salamov A.A."/>
            <person name="Brown D.W."/>
            <person name="Nagy L.G."/>
            <person name="Floudas D."/>
            <person name="Held B.W."/>
            <person name="Levasseur A."/>
            <person name="Lombard V."/>
            <person name="Morin E."/>
            <person name="Otillar R."/>
            <person name="Lindquist E.A."/>
            <person name="Sun H."/>
            <person name="LaButti K.M."/>
            <person name="Schmutz J."/>
            <person name="Jabbour D."/>
            <person name="Luo H."/>
            <person name="Baker S.E."/>
            <person name="Pisabarro A.G."/>
            <person name="Walton J.D."/>
            <person name="Blanchette R.A."/>
            <person name="Henrissat B."/>
            <person name="Martin F."/>
            <person name="Cullen D."/>
            <person name="Hibbett D.S."/>
            <person name="Grigoriev I.V."/>
        </authorList>
    </citation>
    <scope>NUCLEOTIDE SEQUENCE [LARGE SCALE GENOMIC DNA]</scope>
    <source>
        <strain evidence="2">CBS 339.88</strain>
    </source>
</reference>
<dbReference type="HOGENOM" id="CLU_194728_0_0_1"/>
<accession>A0A067TSC8</accession>
<dbReference type="EMBL" id="KL142367">
    <property type="protein sequence ID" value="KDR86125.1"/>
    <property type="molecule type" value="Genomic_DNA"/>
</dbReference>
<name>A0A067TSC8_GALM3</name>
<evidence type="ECO:0000313" key="2">
    <source>
        <dbReference type="Proteomes" id="UP000027222"/>
    </source>
</evidence>
<protein>
    <submittedName>
        <fullName evidence="1">Uncharacterized protein</fullName>
    </submittedName>
</protein>
<sequence length="61" mass="6881">MAFFSGASNVRITGGEFNVVKGNLSVFDQSRHHANVNSFNTRNLTTQDSYNNHSRRYCESP</sequence>